<dbReference type="Gene3D" id="3.40.50.620">
    <property type="entry name" value="HUPs"/>
    <property type="match status" value="1"/>
</dbReference>
<protein>
    <recommendedName>
        <fullName evidence="9">Phosphopantetheine adenylyltransferase</fullName>
        <ecNumber evidence="9">2.7.7.3</ecNumber>
    </recommendedName>
    <alternativeName>
        <fullName evidence="9">Dephospho-CoA pyrophosphorylase</fullName>
    </alternativeName>
    <alternativeName>
        <fullName evidence="9">Pantetheine-phosphate adenylyltransferase</fullName>
        <shortName evidence="9">PPAT</shortName>
    </alternativeName>
</protein>
<evidence type="ECO:0000256" key="1">
    <source>
        <dbReference type="ARBA" id="ARBA00022490"/>
    </source>
</evidence>
<keyword evidence="2 9" id="KW-0808">Transferase</keyword>
<dbReference type="PANTHER" id="PTHR21342:SF1">
    <property type="entry name" value="PHOSPHOPANTETHEINE ADENYLYLTRANSFERASE"/>
    <property type="match status" value="1"/>
</dbReference>
<proteinExistence type="inferred from homology"/>
<evidence type="ECO:0000256" key="6">
    <source>
        <dbReference type="ARBA" id="ARBA00022842"/>
    </source>
</evidence>
<evidence type="ECO:0000313" key="12">
    <source>
        <dbReference type="Proteomes" id="UP001477672"/>
    </source>
</evidence>
<feature type="binding site" evidence="9">
    <location>
        <position position="41"/>
    </location>
    <ligand>
        <name>substrate</name>
    </ligand>
</feature>
<comment type="catalytic activity">
    <reaction evidence="8 9">
        <text>(R)-4'-phosphopantetheine + ATP + H(+) = 3'-dephospho-CoA + diphosphate</text>
        <dbReference type="Rhea" id="RHEA:19801"/>
        <dbReference type="ChEBI" id="CHEBI:15378"/>
        <dbReference type="ChEBI" id="CHEBI:30616"/>
        <dbReference type="ChEBI" id="CHEBI:33019"/>
        <dbReference type="ChEBI" id="CHEBI:57328"/>
        <dbReference type="ChEBI" id="CHEBI:61723"/>
        <dbReference type="EC" id="2.7.7.3"/>
    </reaction>
</comment>
<comment type="subcellular location">
    <subcellularLocation>
        <location evidence="9">Cytoplasm</location>
    </subcellularLocation>
</comment>
<evidence type="ECO:0000256" key="4">
    <source>
        <dbReference type="ARBA" id="ARBA00022741"/>
    </source>
</evidence>
<comment type="pathway">
    <text evidence="9">Cofactor biosynthesis; coenzyme A biosynthesis; CoA from (R)-pantothenate: step 4/5.</text>
</comment>
<dbReference type="GO" id="GO:0004595">
    <property type="term" value="F:pantetheine-phosphate adenylyltransferase activity"/>
    <property type="evidence" value="ECO:0007669"/>
    <property type="project" value="UniProtKB-EC"/>
</dbReference>
<name>A0ABV1GDJ1_9FIRM</name>
<dbReference type="NCBIfam" id="TIGR01510">
    <property type="entry name" value="coaD_prev_kdtB"/>
    <property type="match status" value="1"/>
</dbReference>
<dbReference type="PRINTS" id="PR01020">
    <property type="entry name" value="LPSBIOSNTHSS"/>
</dbReference>
<evidence type="ECO:0000256" key="8">
    <source>
        <dbReference type="ARBA" id="ARBA00029346"/>
    </source>
</evidence>
<keyword evidence="3 9" id="KW-0548">Nucleotidyltransferase</keyword>
<dbReference type="SUPFAM" id="SSF52374">
    <property type="entry name" value="Nucleotidylyl transferase"/>
    <property type="match status" value="1"/>
</dbReference>
<feature type="domain" description="Cytidyltransferase-like" evidence="10">
    <location>
        <begin position="5"/>
        <end position="133"/>
    </location>
</feature>
<dbReference type="InterPro" id="IPR014729">
    <property type="entry name" value="Rossmann-like_a/b/a_fold"/>
</dbReference>
<keyword evidence="12" id="KW-1185">Reference proteome</keyword>
<dbReference type="HAMAP" id="MF_00151">
    <property type="entry name" value="PPAT_bact"/>
    <property type="match status" value="1"/>
</dbReference>
<feature type="binding site" evidence="9">
    <location>
        <begin position="123"/>
        <end position="129"/>
    </location>
    <ligand>
        <name>ATP</name>
        <dbReference type="ChEBI" id="CHEBI:30616"/>
    </ligand>
</feature>
<feature type="binding site" evidence="9">
    <location>
        <position position="98"/>
    </location>
    <ligand>
        <name>ATP</name>
        <dbReference type="ChEBI" id="CHEBI:30616"/>
    </ligand>
</feature>
<keyword evidence="6 9" id="KW-0460">Magnesium</keyword>
<keyword evidence="1 9" id="KW-0963">Cytoplasm</keyword>
<feature type="binding site" evidence="9">
    <location>
        <begin position="88"/>
        <end position="90"/>
    </location>
    <ligand>
        <name>ATP</name>
        <dbReference type="ChEBI" id="CHEBI:30616"/>
    </ligand>
</feature>
<organism evidence="11 12">
    <name type="scientific">Ruthenibacterium intestinale</name>
    <dbReference type="NCBI Taxonomy" id="3133163"/>
    <lineage>
        <taxon>Bacteria</taxon>
        <taxon>Bacillati</taxon>
        <taxon>Bacillota</taxon>
        <taxon>Clostridia</taxon>
        <taxon>Eubacteriales</taxon>
        <taxon>Oscillospiraceae</taxon>
        <taxon>Ruthenibacterium</taxon>
    </lineage>
</organism>
<evidence type="ECO:0000259" key="10">
    <source>
        <dbReference type="Pfam" id="PF01467"/>
    </source>
</evidence>
<keyword evidence="5 9" id="KW-0067">ATP-binding</keyword>
<feature type="site" description="Transition state stabilizer" evidence="9">
    <location>
        <position position="17"/>
    </location>
</feature>
<comment type="cofactor">
    <cofactor evidence="9">
        <name>Mg(2+)</name>
        <dbReference type="ChEBI" id="CHEBI:18420"/>
    </cofactor>
</comment>
<comment type="similarity">
    <text evidence="9">Belongs to the bacterial CoaD family.</text>
</comment>
<comment type="function">
    <text evidence="9">Reversibly transfers an adenylyl group from ATP to 4'-phosphopantetheine, yielding dephospho-CoA (dPCoA) and pyrophosphate.</text>
</comment>
<feature type="binding site" evidence="9">
    <location>
        <position position="17"/>
    </location>
    <ligand>
        <name>ATP</name>
        <dbReference type="ChEBI" id="CHEBI:30616"/>
    </ligand>
</feature>
<dbReference type="EC" id="2.7.7.3" evidence="9"/>
<feature type="binding site" evidence="9">
    <location>
        <position position="9"/>
    </location>
    <ligand>
        <name>substrate</name>
    </ligand>
</feature>
<dbReference type="RefSeq" id="WP_349215273.1">
    <property type="nucleotide sequence ID" value="NZ_JBBMFA010000069.1"/>
</dbReference>
<evidence type="ECO:0000256" key="2">
    <source>
        <dbReference type="ARBA" id="ARBA00022679"/>
    </source>
</evidence>
<accession>A0ABV1GDJ1</accession>
<evidence type="ECO:0000313" key="11">
    <source>
        <dbReference type="EMBL" id="MEQ2519839.1"/>
    </source>
</evidence>
<comment type="caution">
    <text evidence="11">The sequence shown here is derived from an EMBL/GenBank/DDBJ whole genome shotgun (WGS) entry which is preliminary data.</text>
</comment>
<dbReference type="InterPro" id="IPR001980">
    <property type="entry name" value="PPAT"/>
</dbReference>
<sequence length="164" mass="18337">MKIAICPGSFDPITKGHLNIIERSAKLFDAVIVLVLVNPNKKPTFSAAERVDFIRKACEHIPNVKVDSYHGLLADYAYRVGACTIIKGLRAVTDFEYEFQQALVNKQLNPELETMFVITDSSYMYLSSSMVRQVAGFGGDVSEFLPESICEEIVKRLAQGQEKE</sequence>
<dbReference type="NCBIfam" id="TIGR00125">
    <property type="entry name" value="cyt_tran_rel"/>
    <property type="match status" value="1"/>
</dbReference>
<dbReference type="Proteomes" id="UP001477672">
    <property type="component" value="Unassembled WGS sequence"/>
</dbReference>
<evidence type="ECO:0000256" key="7">
    <source>
        <dbReference type="ARBA" id="ARBA00022993"/>
    </source>
</evidence>
<evidence type="ECO:0000256" key="5">
    <source>
        <dbReference type="ARBA" id="ARBA00022840"/>
    </source>
</evidence>
<evidence type="ECO:0000256" key="3">
    <source>
        <dbReference type="ARBA" id="ARBA00022695"/>
    </source>
</evidence>
<feature type="binding site" evidence="9">
    <location>
        <position position="73"/>
    </location>
    <ligand>
        <name>substrate</name>
    </ligand>
</feature>
<dbReference type="InterPro" id="IPR004821">
    <property type="entry name" value="Cyt_trans-like"/>
</dbReference>
<comment type="subunit">
    <text evidence="9">Homohexamer.</text>
</comment>
<gene>
    <name evidence="9 11" type="primary">coaD</name>
    <name evidence="11" type="ORF">WMO24_05245</name>
</gene>
<dbReference type="EMBL" id="JBBMFA010000069">
    <property type="protein sequence ID" value="MEQ2519839.1"/>
    <property type="molecule type" value="Genomic_DNA"/>
</dbReference>
<dbReference type="Pfam" id="PF01467">
    <property type="entry name" value="CTP_transf_like"/>
    <property type="match status" value="1"/>
</dbReference>
<keyword evidence="7 9" id="KW-0173">Coenzyme A biosynthesis</keyword>
<reference evidence="11 12" key="1">
    <citation type="submission" date="2024-03" db="EMBL/GenBank/DDBJ databases">
        <title>Human intestinal bacterial collection.</title>
        <authorList>
            <person name="Pauvert C."/>
            <person name="Hitch T.C.A."/>
            <person name="Clavel T."/>
        </authorList>
    </citation>
    <scope>NUCLEOTIDE SEQUENCE [LARGE SCALE GENOMIC DNA]</scope>
    <source>
        <strain evidence="11 12">CLA-JM-H11</strain>
    </source>
</reference>
<keyword evidence="4 9" id="KW-0547">Nucleotide-binding</keyword>
<evidence type="ECO:0000256" key="9">
    <source>
        <dbReference type="HAMAP-Rule" id="MF_00151"/>
    </source>
</evidence>
<feature type="binding site" evidence="9">
    <location>
        <begin position="9"/>
        <end position="10"/>
    </location>
    <ligand>
        <name>ATP</name>
        <dbReference type="ChEBI" id="CHEBI:30616"/>
    </ligand>
</feature>
<dbReference type="CDD" id="cd02163">
    <property type="entry name" value="PPAT"/>
    <property type="match status" value="1"/>
</dbReference>
<feature type="binding site" evidence="9">
    <location>
        <position position="87"/>
    </location>
    <ligand>
        <name>substrate</name>
    </ligand>
</feature>
<dbReference type="PANTHER" id="PTHR21342">
    <property type="entry name" value="PHOSPHOPANTETHEINE ADENYLYLTRANSFERASE"/>
    <property type="match status" value="1"/>
</dbReference>